<evidence type="ECO:0000313" key="3">
    <source>
        <dbReference type="Proteomes" id="UP000297245"/>
    </source>
</evidence>
<evidence type="ECO:0000313" key="1">
    <source>
        <dbReference type="EMBL" id="THU83341.1"/>
    </source>
</evidence>
<dbReference type="AlphaFoldDB" id="A0A4S8L4N2"/>
<sequence>MPNVRDRHKSIHEYTWILVTSTCNQKTQTCDLDRIREKQVLDLQVNYLIHGKQVLGLVNGISKIEELVPSAVVSGRFCWDAVMGMLSKVMVPVAGGARTQ</sequence>
<dbReference type="EMBL" id="ML179530">
    <property type="protein sequence ID" value="THU85786.1"/>
    <property type="molecule type" value="Genomic_DNA"/>
</dbReference>
<keyword evidence="3" id="KW-1185">Reference proteome</keyword>
<organism evidence="1 3">
    <name type="scientific">Dendrothele bispora (strain CBS 962.96)</name>
    <dbReference type="NCBI Taxonomy" id="1314807"/>
    <lineage>
        <taxon>Eukaryota</taxon>
        <taxon>Fungi</taxon>
        <taxon>Dikarya</taxon>
        <taxon>Basidiomycota</taxon>
        <taxon>Agaricomycotina</taxon>
        <taxon>Agaricomycetes</taxon>
        <taxon>Agaricomycetidae</taxon>
        <taxon>Agaricales</taxon>
        <taxon>Agaricales incertae sedis</taxon>
        <taxon>Dendrothele</taxon>
    </lineage>
</organism>
<name>A0A4S8L4N2_DENBC</name>
<reference evidence="1 3" key="1">
    <citation type="journal article" date="2019" name="Nat. Ecol. Evol.">
        <title>Megaphylogeny resolves global patterns of mushroom evolution.</title>
        <authorList>
            <person name="Varga T."/>
            <person name="Krizsan K."/>
            <person name="Foldi C."/>
            <person name="Dima B."/>
            <person name="Sanchez-Garcia M."/>
            <person name="Sanchez-Ramirez S."/>
            <person name="Szollosi G.J."/>
            <person name="Szarkandi J.G."/>
            <person name="Papp V."/>
            <person name="Albert L."/>
            <person name="Andreopoulos W."/>
            <person name="Angelini C."/>
            <person name="Antonin V."/>
            <person name="Barry K.W."/>
            <person name="Bougher N.L."/>
            <person name="Buchanan P."/>
            <person name="Buyck B."/>
            <person name="Bense V."/>
            <person name="Catcheside P."/>
            <person name="Chovatia M."/>
            <person name="Cooper J."/>
            <person name="Damon W."/>
            <person name="Desjardin D."/>
            <person name="Finy P."/>
            <person name="Geml J."/>
            <person name="Haridas S."/>
            <person name="Hughes K."/>
            <person name="Justo A."/>
            <person name="Karasinski D."/>
            <person name="Kautmanova I."/>
            <person name="Kiss B."/>
            <person name="Kocsube S."/>
            <person name="Kotiranta H."/>
            <person name="LaButti K.M."/>
            <person name="Lechner B.E."/>
            <person name="Liimatainen K."/>
            <person name="Lipzen A."/>
            <person name="Lukacs Z."/>
            <person name="Mihaltcheva S."/>
            <person name="Morgado L.N."/>
            <person name="Niskanen T."/>
            <person name="Noordeloos M.E."/>
            <person name="Ohm R.A."/>
            <person name="Ortiz-Santana B."/>
            <person name="Ovrebo C."/>
            <person name="Racz N."/>
            <person name="Riley R."/>
            <person name="Savchenko A."/>
            <person name="Shiryaev A."/>
            <person name="Soop K."/>
            <person name="Spirin V."/>
            <person name="Szebenyi C."/>
            <person name="Tomsovsky M."/>
            <person name="Tulloss R.E."/>
            <person name="Uehling J."/>
            <person name="Grigoriev I.V."/>
            <person name="Vagvolgyi C."/>
            <person name="Papp T."/>
            <person name="Martin F.M."/>
            <person name="Miettinen O."/>
            <person name="Hibbett D.S."/>
            <person name="Nagy L.G."/>
        </authorList>
    </citation>
    <scope>NUCLEOTIDE SEQUENCE [LARGE SCALE GENOMIC DNA]</scope>
    <source>
        <strain evidence="1 3">CBS 962.96</strain>
    </source>
</reference>
<proteinExistence type="predicted"/>
<dbReference type="Proteomes" id="UP000297245">
    <property type="component" value="Unassembled WGS sequence"/>
</dbReference>
<protein>
    <submittedName>
        <fullName evidence="1">Uncharacterized protein</fullName>
    </submittedName>
</protein>
<evidence type="ECO:0000313" key="2">
    <source>
        <dbReference type="EMBL" id="THU85786.1"/>
    </source>
</evidence>
<dbReference type="EMBL" id="ML179669">
    <property type="protein sequence ID" value="THU83341.1"/>
    <property type="molecule type" value="Genomic_DNA"/>
</dbReference>
<accession>A0A4S8L4N2</accession>
<gene>
    <name evidence="2" type="ORF">K435DRAFT_805636</name>
    <name evidence="1" type="ORF">K435DRAFT_807589</name>
</gene>